<evidence type="ECO:0008006" key="3">
    <source>
        <dbReference type="Google" id="ProtNLM"/>
    </source>
</evidence>
<keyword evidence="2" id="KW-1185">Reference proteome</keyword>
<evidence type="ECO:0000313" key="2">
    <source>
        <dbReference type="Proteomes" id="UP001642405"/>
    </source>
</evidence>
<protein>
    <recommendedName>
        <fullName evidence="3">Mitochondrial zinc maintenance protein 1, mitochondrial</fullName>
    </recommendedName>
</protein>
<name>A0ABP0AXW6_9PEZI</name>
<evidence type="ECO:0000313" key="1">
    <source>
        <dbReference type="EMBL" id="CAK7212111.1"/>
    </source>
</evidence>
<sequence length="299" mass="34087">MDRMRRVMMLTFGRIGWRRHELLATFRQPGQPHNSAQLEVDLRPQDGQAPVARDWLDSWDKHKLLVFARSQAGRSLRSSPRPQAVLKRLDPQKAVPPVSIWGKPFAAKVARSKEKKWWRQVENRILPPLPRSEWDLLTQLATGQAGPRWDVPPRRAPAAVTPLAGAPAAKSSGIETWEWEKYLTGPIRVIERPQSRRFRLPPRPGTLQQTQPEARFDGPAIGFHKYTPRFWRRLYEDIWQLSSVMEKKTGRPANAWHVTWGGAPLRPVPPSASNLEFFEGVDSKGALLKRPGEGSHKAT</sequence>
<gene>
    <name evidence="1" type="ORF">SCUCBS95973_001331</name>
</gene>
<comment type="caution">
    <text evidence="1">The sequence shown here is derived from an EMBL/GenBank/DDBJ whole genome shotgun (WGS) entry which is preliminary data.</text>
</comment>
<organism evidence="1 2">
    <name type="scientific">Sporothrix curviconia</name>
    <dbReference type="NCBI Taxonomy" id="1260050"/>
    <lineage>
        <taxon>Eukaryota</taxon>
        <taxon>Fungi</taxon>
        <taxon>Dikarya</taxon>
        <taxon>Ascomycota</taxon>
        <taxon>Pezizomycotina</taxon>
        <taxon>Sordariomycetes</taxon>
        <taxon>Sordariomycetidae</taxon>
        <taxon>Ophiostomatales</taxon>
        <taxon>Ophiostomataceae</taxon>
        <taxon>Sporothrix</taxon>
    </lineage>
</organism>
<dbReference type="Proteomes" id="UP001642405">
    <property type="component" value="Unassembled WGS sequence"/>
</dbReference>
<accession>A0ABP0AXW6</accession>
<dbReference type="EMBL" id="CAWUHB010000005">
    <property type="protein sequence ID" value="CAK7212111.1"/>
    <property type="molecule type" value="Genomic_DNA"/>
</dbReference>
<reference evidence="1 2" key="1">
    <citation type="submission" date="2024-01" db="EMBL/GenBank/DDBJ databases">
        <authorList>
            <person name="Allen C."/>
            <person name="Tagirdzhanova G."/>
        </authorList>
    </citation>
    <scope>NUCLEOTIDE SEQUENCE [LARGE SCALE GENOMIC DNA]</scope>
</reference>
<proteinExistence type="predicted"/>